<name>A0ABN8ZR17_RANTA</name>
<accession>A0ABN8ZR17</accession>
<keyword evidence="1" id="KW-1133">Transmembrane helix</keyword>
<evidence type="ECO:0000256" key="1">
    <source>
        <dbReference type="SAM" id="Phobius"/>
    </source>
</evidence>
<dbReference type="EMBL" id="OX459942">
    <property type="protein sequence ID" value="CAI9176363.1"/>
    <property type="molecule type" value="Genomic_DNA"/>
</dbReference>
<feature type="transmembrane region" description="Helical" evidence="1">
    <location>
        <begin position="86"/>
        <end position="107"/>
    </location>
</feature>
<dbReference type="Proteomes" id="UP001176941">
    <property type="component" value="Chromosome 6"/>
</dbReference>
<sequence>MFYLILFRKVHKRVFFPFFREKIKKEMYREQNYIFSFTFVYKSKTACLKKNTCKKNKKKERKEKKEKKNKYPQTTFGSFFLDSEDFFFSSFVLWFWFYFTSMALFYLQ</sequence>
<keyword evidence="1" id="KW-0812">Transmembrane</keyword>
<evidence type="ECO:0000313" key="3">
    <source>
        <dbReference type="Proteomes" id="UP001176941"/>
    </source>
</evidence>
<keyword evidence="3" id="KW-1185">Reference proteome</keyword>
<keyword evidence="1" id="KW-0472">Membrane</keyword>
<reference evidence="2" key="1">
    <citation type="submission" date="2023-04" db="EMBL/GenBank/DDBJ databases">
        <authorList>
            <consortium name="ELIXIR-Norway"/>
        </authorList>
    </citation>
    <scope>NUCLEOTIDE SEQUENCE [LARGE SCALE GENOMIC DNA]</scope>
</reference>
<gene>
    <name evidence="2" type="ORF">MRATA1EN1_LOCUS25325</name>
</gene>
<organism evidence="2 3">
    <name type="scientific">Rangifer tarandus platyrhynchus</name>
    <name type="common">Svalbard reindeer</name>
    <dbReference type="NCBI Taxonomy" id="3082113"/>
    <lineage>
        <taxon>Eukaryota</taxon>
        <taxon>Metazoa</taxon>
        <taxon>Chordata</taxon>
        <taxon>Craniata</taxon>
        <taxon>Vertebrata</taxon>
        <taxon>Euteleostomi</taxon>
        <taxon>Mammalia</taxon>
        <taxon>Eutheria</taxon>
        <taxon>Laurasiatheria</taxon>
        <taxon>Artiodactyla</taxon>
        <taxon>Ruminantia</taxon>
        <taxon>Pecora</taxon>
        <taxon>Cervidae</taxon>
        <taxon>Odocoileinae</taxon>
        <taxon>Rangifer</taxon>
    </lineage>
</organism>
<protein>
    <submittedName>
        <fullName evidence="2">Uncharacterized protein</fullName>
    </submittedName>
</protein>
<evidence type="ECO:0000313" key="2">
    <source>
        <dbReference type="EMBL" id="CAI9176363.1"/>
    </source>
</evidence>
<proteinExistence type="predicted"/>